<accession>A0A6J5E9Q2</accession>
<dbReference type="Pfam" id="PF00072">
    <property type="entry name" value="Response_reg"/>
    <property type="match status" value="1"/>
</dbReference>
<feature type="modified residue" description="4-aspartylphosphate" evidence="4">
    <location>
        <position position="70"/>
    </location>
</feature>
<dbReference type="EMBL" id="CADIKF010000030">
    <property type="protein sequence ID" value="CAB3762051.1"/>
    <property type="molecule type" value="Genomic_DNA"/>
</dbReference>
<dbReference type="GO" id="GO:0000976">
    <property type="term" value="F:transcription cis-regulatory region binding"/>
    <property type="evidence" value="ECO:0007669"/>
    <property type="project" value="TreeGrafter"/>
</dbReference>
<evidence type="ECO:0000256" key="2">
    <source>
        <dbReference type="ARBA" id="ARBA00023012"/>
    </source>
</evidence>
<dbReference type="RefSeq" id="WP_175112470.1">
    <property type="nucleotide sequence ID" value="NZ_CADIKF010000030.1"/>
</dbReference>
<dbReference type="InterPro" id="IPR001867">
    <property type="entry name" value="OmpR/PhoB-type_DNA-bd"/>
</dbReference>
<keyword evidence="3 5" id="KW-0238">DNA-binding</keyword>
<organism evidence="8 9">
    <name type="scientific">Paraburkholderia solisilvae</name>
    <dbReference type="NCBI Taxonomy" id="624376"/>
    <lineage>
        <taxon>Bacteria</taxon>
        <taxon>Pseudomonadati</taxon>
        <taxon>Pseudomonadota</taxon>
        <taxon>Betaproteobacteria</taxon>
        <taxon>Burkholderiales</taxon>
        <taxon>Burkholderiaceae</taxon>
        <taxon>Paraburkholderia</taxon>
    </lineage>
</organism>
<keyword evidence="9" id="KW-1185">Reference proteome</keyword>
<evidence type="ECO:0000259" key="6">
    <source>
        <dbReference type="PROSITE" id="PS50110"/>
    </source>
</evidence>
<evidence type="ECO:0000256" key="1">
    <source>
        <dbReference type="ARBA" id="ARBA00022553"/>
    </source>
</evidence>
<dbReference type="SMART" id="SM00862">
    <property type="entry name" value="Trans_reg_C"/>
    <property type="match status" value="1"/>
</dbReference>
<dbReference type="Gene3D" id="1.10.10.10">
    <property type="entry name" value="Winged helix-like DNA-binding domain superfamily/Winged helix DNA-binding domain"/>
    <property type="match status" value="1"/>
</dbReference>
<keyword evidence="2" id="KW-0902">Two-component regulatory system</keyword>
<dbReference type="CDD" id="cd00383">
    <property type="entry name" value="trans_reg_C"/>
    <property type="match status" value="1"/>
</dbReference>
<dbReference type="PANTHER" id="PTHR48111:SF40">
    <property type="entry name" value="PHOSPHATE REGULON TRANSCRIPTIONAL REGULATORY PROTEIN PHOB"/>
    <property type="match status" value="1"/>
</dbReference>
<dbReference type="InterPro" id="IPR036388">
    <property type="entry name" value="WH-like_DNA-bd_sf"/>
</dbReference>
<proteinExistence type="predicted"/>
<evidence type="ECO:0000256" key="3">
    <source>
        <dbReference type="ARBA" id="ARBA00023125"/>
    </source>
</evidence>
<reference evidence="8 9" key="1">
    <citation type="submission" date="2020-04" db="EMBL/GenBank/DDBJ databases">
        <authorList>
            <person name="De Canck E."/>
        </authorList>
    </citation>
    <scope>NUCLEOTIDE SEQUENCE [LARGE SCALE GENOMIC DNA]</scope>
    <source>
        <strain evidence="8 9">LMG 29739</strain>
    </source>
</reference>
<dbReference type="Gene3D" id="3.40.50.2300">
    <property type="match status" value="1"/>
</dbReference>
<dbReference type="InterPro" id="IPR016032">
    <property type="entry name" value="Sig_transdc_resp-reg_C-effctor"/>
</dbReference>
<name>A0A6J5E9Q2_9BURK</name>
<evidence type="ECO:0000313" key="8">
    <source>
        <dbReference type="EMBL" id="CAB3762051.1"/>
    </source>
</evidence>
<dbReference type="SMART" id="SM00448">
    <property type="entry name" value="REC"/>
    <property type="match status" value="1"/>
</dbReference>
<dbReference type="PROSITE" id="PS50110">
    <property type="entry name" value="RESPONSE_REGULATORY"/>
    <property type="match status" value="1"/>
</dbReference>
<feature type="domain" description="Response regulatory" evidence="6">
    <location>
        <begin position="21"/>
        <end position="137"/>
    </location>
</feature>
<dbReference type="GO" id="GO:0006355">
    <property type="term" value="P:regulation of DNA-templated transcription"/>
    <property type="evidence" value="ECO:0007669"/>
    <property type="project" value="InterPro"/>
</dbReference>
<dbReference type="InterPro" id="IPR039420">
    <property type="entry name" value="WalR-like"/>
</dbReference>
<evidence type="ECO:0000256" key="4">
    <source>
        <dbReference type="PROSITE-ProRule" id="PRU00169"/>
    </source>
</evidence>
<dbReference type="GO" id="GO:0005829">
    <property type="term" value="C:cytosol"/>
    <property type="evidence" value="ECO:0007669"/>
    <property type="project" value="TreeGrafter"/>
</dbReference>
<dbReference type="InterPro" id="IPR001789">
    <property type="entry name" value="Sig_transdc_resp-reg_receiver"/>
</dbReference>
<dbReference type="PANTHER" id="PTHR48111">
    <property type="entry name" value="REGULATOR OF RPOS"/>
    <property type="match status" value="1"/>
</dbReference>
<dbReference type="SUPFAM" id="SSF52172">
    <property type="entry name" value="CheY-like"/>
    <property type="match status" value="1"/>
</dbReference>
<evidence type="ECO:0000313" key="9">
    <source>
        <dbReference type="Proteomes" id="UP000494329"/>
    </source>
</evidence>
<feature type="DNA-binding region" description="OmpR/PhoB-type" evidence="5">
    <location>
        <begin position="146"/>
        <end position="248"/>
    </location>
</feature>
<dbReference type="GO" id="GO:0000156">
    <property type="term" value="F:phosphorelay response regulator activity"/>
    <property type="evidence" value="ECO:0007669"/>
    <property type="project" value="TreeGrafter"/>
</dbReference>
<dbReference type="Proteomes" id="UP000494329">
    <property type="component" value="Unassembled WGS sequence"/>
</dbReference>
<gene>
    <name evidence="8" type="primary">phoB_2</name>
    <name evidence="8" type="ORF">LMG29739_03773</name>
</gene>
<evidence type="ECO:0000256" key="5">
    <source>
        <dbReference type="PROSITE-ProRule" id="PRU01091"/>
    </source>
</evidence>
<dbReference type="GO" id="GO:0032993">
    <property type="term" value="C:protein-DNA complex"/>
    <property type="evidence" value="ECO:0007669"/>
    <property type="project" value="TreeGrafter"/>
</dbReference>
<dbReference type="Pfam" id="PF00486">
    <property type="entry name" value="Trans_reg_C"/>
    <property type="match status" value="1"/>
</dbReference>
<dbReference type="SUPFAM" id="SSF46894">
    <property type="entry name" value="C-terminal effector domain of the bipartite response regulators"/>
    <property type="match status" value="1"/>
</dbReference>
<feature type="domain" description="OmpR/PhoB-type" evidence="7">
    <location>
        <begin position="146"/>
        <end position="248"/>
    </location>
</feature>
<sequence>MSTLTVRSHARHDLALGAEAEILIVDADLRVCETLWSSMQAAGYRPCVASTAQHAAELIAMRVPHALVLDWMLPDRSGLSFLTDLRDAPRTWHLPAIMLSARDNDDDCVRALDAGADDFVRKPFSPPELISRLRGLLRPKPRHHPPAPISVQGLTLDLAARRVTSGAGHAETALRLSAFECQLLRFFLTNTHRVYSRKEIMREICGPHASYDDRNVDLHVFYLRKALRALGHDAVIETVRGRGYRLTDRIDPQAGAMQVPDASMQ</sequence>
<dbReference type="PROSITE" id="PS51755">
    <property type="entry name" value="OMPR_PHOB"/>
    <property type="match status" value="1"/>
</dbReference>
<evidence type="ECO:0000259" key="7">
    <source>
        <dbReference type="PROSITE" id="PS51755"/>
    </source>
</evidence>
<protein>
    <submittedName>
        <fullName evidence="8">Phosphate regulon transcriptional regulatory protein PhoB</fullName>
    </submittedName>
</protein>
<dbReference type="AlphaFoldDB" id="A0A6J5E9Q2"/>
<keyword evidence="1 4" id="KW-0597">Phosphoprotein</keyword>
<dbReference type="InterPro" id="IPR011006">
    <property type="entry name" value="CheY-like_superfamily"/>
</dbReference>